<feature type="compositionally biased region" description="Low complexity" evidence="1">
    <location>
        <begin position="36"/>
        <end position="88"/>
    </location>
</feature>
<comment type="caution">
    <text evidence="3">The sequence shown here is derived from an EMBL/GenBank/DDBJ whole genome shotgun (WGS) entry which is preliminary data.</text>
</comment>
<gene>
    <name evidence="3" type="ORF">ACFSB2_20710</name>
</gene>
<sequence>MQHTIIVAGAFVLAMVGVVGCSASTQGSIHLAAQNSTTNTTADSNNTSLKNTTSMMTNNDSTTKNTTATNTTSTETPNNTTTTSTTKTGGNGATTVSSATDSVYVFSQATLEEMYAALYVRTVGPVVIPSNVSQNALSYAPKVSLKMLQYAPASEQSLDQQLIQQIQNWNNHKEMKLLPSLPGYQLNFYSHPTGSPMHFWDTKNWPQWTSPVLK</sequence>
<organism evidence="3 4">
    <name type="scientific">Alicyclobacillus fodiniaquatilis</name>
    <dbReference type="NCBI Taxonomy" id="1661150"/>
    <lineage>
        <taxon>Bacteria</taxon>
        <taxon>Bacillati</taxon>
        <taxon>Bacillota</taxon>
        <taxon>Bacilli</taxon>
        <taxon>Bacillales</taxon>
        <taxon>Alicyclobacillaceae</taxon>
        <taxon>Alicyclobacillus</taxon>
    </lineage>
</organism>
<keyword evidence="2" id="KW-0732">Signal</keyword>
<keyword evidence="4" id="KW-1185">Reference proteome</keyword>
<accession>A0ABW4JL53</accession>
<dbReference type="Proteomes" id="UP001597079">
    <property type="component" value="Unassembled WGS sequence"/>
</dbReference>
<feature type="signal peptide" evidence="2">
    <location>
        <begin position="1"/>
        <end position="23"/>
    </location>
</feature>
<evidence type="ECO:0000313" key="3">
    <source>
        <dbReference type="EMBL" id="MFD1677101.1"/>
    </source>
</evidence>
<evidence type="ECO:0000313" key="4">
    <source>
        <dbReference type="Proteomes" id="UP001597079"/>
    </source>
</evidence>
<reference evidence="4" key="1">
    <citation type="journal article" date="2019" name="Int. J. Syst. Evol. Microbiol.">
        <title>The Global Catalogue of Microorganisms (GCM) 10K type strain sequencing project: providing services to taxonomists for standard genome sequencing and annotation.</title>
        <authorList>
            <consortium name="The Broad Institute Genomics Platform"/>
            <consortium name="The Broad Institute Genome Sequencing Center for Infectious Disease"/>
            <person name="Wu L."/>
            <person name="Ma J."/>
        </authorList>
    </citation>
    <scope>NUCLEOTIDE SEQUENCE [LARGE SCALE GENOMIC DNA]</scope>
    <source>
        <strain evidence="4">CGMCC 1.12286</strain>
    </source>
</reference>
<evidence type="ECO:0000256" key="2">
    <source>
        <dbReference type="SAM" id="SignalP"/>
    </source>
</evidence>
<protein>
    <submittedName>
        <fullName evidence="3">Uncharacterized protein</fullName>
    </submittedName>
</protein>
<name>A0ABW4JL53_9BACL</name>
<feature type="region of interest" description="Disordered" evidence="1">
    <location>
        <begin position="36"/>
        <end position="93"/>
    </location>
</feature>
<dbReference type="EMBL" id="JBHUCX010000085">
    <property type="protein sequence ID" value="MFD1677101.1"/>
    <property type="molecule type" value="Genomic_DNA"/>
</dbReference>
<evidence type="ECO:0000256" key="1">
    <source>
        <dbReference type="SAM" id="MobiDB-lite"/>
    </source>
</evidence>
<proteinExistence type="predicted"/>
<dbReference type="RefSeq" id="WP_377945016.1">
    <property type="nucleotide sequence ID" value="NZ_JBHUCX010000085.1"/>
</dbReference>
<feature type="chain" id="PRO_5047226865" evidence="2">
    <location>
        <begin position="24"/>
        <end position="214"/>
    </location>
</feature>